<proteinExistence type="predicted"/>
<reference evidence="1 2" key="1">
    <citation type="submission" date="2017-08" db="EMBL/GenBank/DDBJ databases">
        <title>Complete genome of Colwellia sp. NB097-1, a psychrophile bacterium ioslated from Bering Sea.</title>
        <authorList>
            <person name="Chen X."/>
        </authorList>
    </citation>
    <scope>NUCLEOTIDE SEQUENCE [LARGE SCALE GENOMIC DNA]</scope>
    <source>
        <strain evidence="1 2">NB097-1</strain>
    </source>
</reference>
<name>A0A222G7F3_9GAMM</name>
<evidence type="ECO:0000313" key="1">
    <source>
        <dbReference type="EMBL" id="ASP47817.1"/>
    </source>
</evidence>
<keyword evidence="2" id="KW-1185">Reference proteome</keyword>
<dbReference type="EMBL" id="CP020465">
    <property type="protein sequence ID" value="ASP47817.1"/>
    <property type="molecule type" value="Genomic_DNA"/>
</dbReference>
<dbReference type="AlphaFoldDB" id="A0A222G7F3"/>
<evidence type="ECO:0000313" key="2">
    <source>
        <dbReference type="Proteomes" id="UP000202259"/>
    </source>
</evidence>
<dbReference type="Pfam" id="PF04463">
    <property type="entry name" value="2-thiour_desulf"/>
    <property type="match status" value="1"/>
</dbReference>
<dbReference type="PANTHER" id="PTHR30087:SF1">
    <property type="entry name" value="HYPOTHETICAL CYTOSOLIC PROTEIN"/>
    <property type="match status" value="1"/>
</dbReference>
<gene>
    <name evidence="1" type="ORF">B5D82_08650</name>
</gene>
<accession>A0A222G7F3</accession>
<dbReference type="KEGG" id="cber:B5D82_08650"/>
<dbReference type="RefSeq" id="WP_081150817.1">
    <property type="nucleotide sequence ID" value="NZ_CP020465.1"/>
</dbReference>
<dbReference type="OrthoDB" id="495783at2"/>
<organism evidence="1 2">
    <name type="scientific">Cognaticolwellia beringensis</name>
    <dbReference type="NCBI Taxonomy" id="1967665"/>
    <lineage>
        <taxon>Bacteria</taxon>
        <taxon>Pseudomonadati</taxon>
        <taxon>Pseudomonadota</taxon>
        <taxon>Gammaproteobacteria</taxon>
        <taxon>Alteromonadales</taxon>
        <taxon>Colwelliaceae</taxon>
        <taxon>Cognaticolwellia</taxon>
    </lineage>
</organism>
<sequence>MEKILISSCFLGNKVRYDGGDNLLVNTTLKRWKEDNRLVVICPELAGGLNTPRAPAEIQAIGNTIVVTTITGQDVTYAFKQGANQALLLCQKHNIRYALLKESSPSCGSSSIYNGQFSQQKIAGQGVTTDVLRANGIKVFSENNLQKLIDELTLS</sequence>
<dbReference type="PANTHER" id="PTHR30087">
    <property type="entry name" value="INNER MEMBRANE PROTEIN"/>
    <property type="match status" value="1"/>
</dbReference>
<dbReference type="Proteomes" id="UP000202259">
    <property type="component" value="Chromosome"/>
</dbReference>
<dbReference type="InterPro" id="IPR007553">
    <property type="entry name" value="2-thiour_desulf"/>
</dbReference>
<protein>
    <submittedName>
        <fullName evidence="1">DUF523 domain-containing protein</fullName>
    </submittedName>
</protein>